<dbReference type="GO" id="GO:0004497">
    <property type="term" value="F:monooxygenase activity"/>
    <property type="evidence" value="ECO:0007669"/>
    <property type="project" value="UniProtKB-KW"/>
</dbReference>
<proteinExistence type="predicted"/>
<dbReference type="GO" id="GO:0050660">
    <property type="term" value="F:flavin adenine dinucleotide binding"/>
    <property type="evidence" value="ECO:0007669"/>
    <property type="project" value="TreeGrafter"/>
</dbReference>
<dbReference type="OrthoDB" id="74360at2759"/>
<comment type="caution">
    <text evidence="2">The sequence shown here is derived from an EMBL/GenBank/DDBJ whole genome shotgun (WGS) entry which is preliminary data.</text>
</comment>
<dbReference type="InterPro" id="IPR036188">
    <property type="entry name" value="FAD/NAD-bd_sf"/>
</dbReference>
<dbReference type="AlphaFoldDB" id="A0A5M3Z4Y0"/>
<evidence type="ECO:0000256" key="1">
    <source>
        <dbReference type="ARBA" id="ARBA00023002"/>
    </source>
</evidence>
<keyword evidence="2" id="KW-0503">Monooxygenase</keyword>
<dbReference type="SUPFAM" id="SSF51905">
    <property type="entry name" value="FAD/NAD(P)-binding domain"/>
    <property type="match status" value="1"/>
</dbReference>
<dbReference type="Pfam" id="PF13738">
    <property type="entry name" value="Pyr_redox_3"/>
    <property type="match status" value="1"/>
</dbReference>
<dbReference type="Gene3D" id="3.50.50.60">
    <property type="entry name" value="FAD/NAD(P)-binding domain"/>
    <property type="match status" value="2"/>
</dbReference>
<protein>
    <submittedName>
        <fullName evidence="2">Flavin-containing monooxygenase</fullName>
    </submittedName>
</protein>
<evidence type="ECO:0000313" key="2">
    <source>
        <dbReference type="EMBL" id="GFF16149.1"/>
    </source>
</evidence>
<dbReference type="Proteomes" id="UP000452235">
    <property type="component" value="Unassembled WGS sequence"/>
</dbReference>
<sequence length="619" mass="68119">MAVPSKDRIEPGSFNVPVGSFPPTCSSTSVDADKVASDIIAQLNAASAKQDYAALFQLFLEDGFWRDHLAISFEFRTIKGRQNIAAFLEEHHVGPVQLELDRSSALRAPHVGPIDAFGDVTGIEFFVTVTTGIGSGRGVVRLAEPQPGDWKIFTVFTSLQELKDIPENVDHRRPVGVQHGTQPDRSNWQDRRTANANLEGEEPPVLIIGAGQAGLSIAARLKMLNVDALVIDREDRIGDNWRRRYHQLVLHDPVWFDHLPYLPFPSTWPVFTPKDKLAEFLACYAQLLELNVWTRTTLGAATYSDQTQRWTIELQQRSEDGSSTTVRVVHPRHVIQATGHSGKKNMPAIRGMDSFRGARLCHSSEFPGAAANGRGRTAVVVGSCNSGHDIAQDYHEHGYDVTMVQRSSTCVVSSSAITDIGLKGLYEEGGPPVEDADLFLWSIPSELFKAQQVKVTAVQNAHDRATLDGLAAAGFEVDRGPDDAGLLMKYLQRGGGYYIDVGASRLIADGQIRVKQGVEISEVVPHGLRFEDGTELAADEIVFATGYQNMRTQARALFGDAVADRVEDVWGLDAEGEMRTMWRRSGHPGLWFMGGNLALCRYYSRLLAMQIKLTLAKSA</sequence>
<dbReference type="InterPro" id="IPR032710">
    <property type="entry name" value="NTF2-like_dom_sf"/>
</dbReference>
<evidence type="ECO:0000313" key="3">
    <source>
        <dbReference type="Proteomes" id="UP000452235"/>
    </source>
</evidence>
<name>A0A5M3Z4Y0_ASPTE</name>
<dbReference type="PANTHER" id="PTHR43539">
    <property type="entry name" value="FLAVIN-BINDING MONOOXYGENASE-LIKE PROTEIN (AFU_ORTHOLOGUE AFUA_4G09220)"/>
    <property type="match status" value="1"/>
</dbReference>
<dbReference type="VEuPathDB" id="FungiDB:ATEG_05273"/>
<reference evidence="2 3" key="1">
    <citation type="submission" date="2020-01" db="EMBL/GenBank/DDBJ databases">
        <title>Aspergillus terreus IFO 6365 whole genome shotgun sequence.</title>
        <authorList>
            <person name="Kanamasa S."/>
            <person name="Takahashi H."/>
        </authorList>
    </citation>
    <scope>NUCLEOTIDE SEQUENCE [LARGE SCALE GENOMIC DNA]</scope>
    <source>
        <strain evidence="2 3">IFO 6365</strain>
    </source>
</reference>
<accession>A0A5M3Z4Y0</accession>
<dbReference type="PANTHER" id="PTHR43539:SF68">
    <property type="entry name" value="FLAVIN-BINDING MONOOXYGENASE-LIKE PROTEIN (AFU_ORTHOLOGUE AFUA_4G09220)"/>
    <property type="match status" value="1"/>
</dbReference>
<keyword evidence="1" id="KW-0560">Oxidoreductase</keyword>
<dbReference type="EMBL" id="BLJY01000005">
    <property type="protein sequence ID" value="GFF16149.1"/>
    <property type="molecule type" value="Genomic_DNA"/>
</dbReference>
<dbReference type="SUPFAM" id="SSF54427">
    <property type="entry name" value="NTF2-like"/>
    <property type="match status" value="1"/>
</dbReference>
<organism evidence="2 3">
    <name type="scientific">Aspergillus terreus</name>
    <dbReference type="NCBI Taxonomy" id="33178"/>
    <lineage>
        <taxon>Eukaryota</taxon>
        <taxon>Fungi</taxon>
        <taxon>Dikarya</taxon>
        <taxon>Ascomycota</taxon>
        <taxon>Pezizomycotina</taxon>
        <taxon>Eurotiomycetes</taxon>
        <taxon>Eurotiomycetidae</taxon>
        <taxon>Eurotiales</taxon>
        <taxon>Aspergillaceae</taxon>
        <taxon>Aspergillus</taxon>
        <taxon>Aspergillus subgen. Circumdati</taxon>
    </lineage>
</organism>
<dbReference type="InterPro" id="IPR050982">
    <property type="entry name" value="Auxin_biosynth/cation_transpt"/>
</dbReference>
<gene>
    <name evidence="2" type="ORF">ATEIFO6365_0005033900</name>
</gene>
<keyword evidence="3" id="KW-1185">Reference proteome</keyword>